<evidence type="ECO:0000256" key="2">
    <source>
        <dbReference type="SAM" id="Phobius"/>
    </source>
</evidence>
<gene>
    <name evidence="4" type="ORF">HU200_060672</name>
</gene>
<evidence type="ECO:0000313" key="4">
    <source>
        <dbReference type="EMBL" id="KAF8656608.1"/>
    </source>
</evidence>
<dbReference type="PANTHER" id="PTHR43689:SF14">
    <property type="entry name" value="LYSOPHOSPHOLIPASE BODYGUARD 4-RELATED"/>
    <property type="match status" value="1"/>
</dbReference>
<dbReference type="InterPro" id="IPR029058">
    <property type="entry name" value="AB_hydrolase_fold"/>
</dbReference>
<keyword evidence="2" id="KW-1133">Transmembrane helix</keyword>
<dbReference type="OrthoDB" id="284184at2759"/>
<evidence type="ECO:0000256" key="1">
    <source>
        <dbReference type="SAM" id="MobiDB-lite"/>
    </source>
</evidence>
<dbReference type="SUPFAM" id="SSF53474">
    <property type="entry name" value="alpha/beta-Hydrolases"/>
    <property type="match status" value="1"/>
</dbReference>
<dbReference type="Proteomes" id="UP000636709">
    <property type="component" value="Unassembled WGS sequence"/>
</dbReference>
<reference evidence="4" key="1">
    <citation type="submission" date="2020-07" db="EMBL/GenBank/DDBJ databases">
        <title>Genome sequence and genetic diversity analysis of an under-domesticated orphan crop, white fonio (Digitaria exilis).</title>
        <authorList>
            <person name="Bennetzen J.L."/>
            <person name="Chen S."/>
            <person name="Ma X."/>
            <person name="Wang X."/>
            <person name="Yssel A.E.J."/>
            <person name="Chaluvadi S.R."/>
            <person name="Johnson M."/>
            <person name="Gangashetty P."/>
            <person name="Hamidou F."/>
            <person name="Sanogo M.D."/>
            <person name="Zwaenepoel A."/>
            <person name="Wallace J."/>
            <person name="Van De Peer Y."/>
            <person name="Van Deynze A."/>
        </authorList>
    </citation>
    <scope>NUCLEOTIDE SEQUENCE</scope>
    <source>
        <tissue evidence="4">Leaves</tissue>
    </source>
</reference>
<dbReference type="PRINTS" id="PR00111">
    <property type="entry name" value="ABHYDROLASE"/>
</dbReference>
<dbReference type="Pfam" id="PF00561">
    <property type="entry name" value="Abhydrolase_1"/>
    <property type="match status" value="1"/>
</dbReference>
<evidence type="ECO:0000259" key="3">
    <source>
        <dbReference type="Pfam" id="PF00561"/>
    </source>
</evidence>
<feature type="compositionally biased region" description="Basic and acidic residues" evidence="1">
    <location>
        <begin position="480"/>
        <end position="489"/>
    </location>
</feature>
<dbReference type="AlphaFoldDB" id="A0A835AJ48"/>
<keyword evidence="5" id="KW-1185">Reference proteome</keyword>
<keyword evidence="2" id="KW-0472">Membrane</keyword>
<dbReference type="InterPro" id="IPR000073">
    <property type="entry name" value="AB_hydrolase_1"/>
</dbReference>
<organism evidence="4 5">
    <name type="scientific">Digitaria exilis</name>
    <dbReference type="NCBI Taxonomy" id="1010633"/>
    <lineage>
        <taxon>Eukaryota</taxon>
        <taxon>Viridiplantae</taxon>
        <taxon>Streptophyta</taxon>
        <taxon>Embryophyta</taxon>
        <taxon>Tracheophyta</taxon>
        <taxon>Spermatophyta</taxon>
        <taxon>Magnoliopsida</taxon>
        <taxon>Liliopsida</taxon>
        <taxon>Poales</taxon>
        <taxon>Poaceae</taxon>
        <taxon>PACMAD clade</taxon>
        <taxon>Panicoideae</taxon>
        <taxon>Panicodae</taxon>
        <taxon>Paniceae</taxon>
        <taxon>Anthephorinae</taxon>
        <taxon>Digitaria</taxon>
    </lineage>
</organism>
<comment type="caution">
    <text evidence="4">The sequence shown here is derived from an EMBL/GenBank/DDBJ whole genome shotgun (WGS) entry which is preliminary data.</text>
</comment>
<keyword evidence="2" id="KW-0812">Transmembrane</keyword>
<proteinExistence type="predicted"/>
<sequence>MASPTRPRTLFFGSPHHSHRHRIHPLTLPSLSHGNAAWARAAIGAASSALAAAVFAVLDVVDVVLCVVYAILDGILEESPVRCYCRNRPEPEPEPEGMSDTLYARRSAIRDALLGLVVRRRRRRRTPAVKWRSSPRWSDCACKSCVAWQQGRGERLHVVVKEPDPSTKASGTSAVFIHGFTSSSSFWAETVFREGSSLLHSSTRLLAVDLLGFGQSPKPGNCMYTLKDHVEAIERTLLIDPPPHNNLMSSFHLVGHSMGCIIALALAAKHPTRVKSITLVAPPYFLACEEKAASQVALHRLAEKKLWPPLLFGSAVMSWYEHIGRTNHLLWEWLLRLLTRKRDVDFRVRDLTRHTHHSAWHTMHNVIYGGAALQDANLEAVQAAAIPVMLIHGVDDHVVPVDCSRHHLKAKLPRAHLRLVPGCDHTTVVSGRERASPTSSRHSGPRSRRPRCARIGTNLGRAQANAREAEEADEAEAVEEESRVERSRSEQILPLKKRKN</sequence>
<evidence type="ECO:0000313" key="5">
    <source>
        <dbReference type="Proteomes" id="UP000636709"/>
    </source>
</evidence>
<feature type="domain" description="AB hydrolase-1" evidence="3">
    <location>
        <begin position="175"/>
        <end position="427"/>
    </location>
</feature>
<accession>A0A835AJ48</accession>
<feature type="compositionally biased region" description="Acidic residues" evidence="1">
    <location>
        <begin position="470"/>
        <end position="479"/>
    </location>
</feature>
<protein>
    <recommendedName>
        <fullName evidence="3">AB hydrolase-1 domain-containing protein</fullName>
    </recommendedName>
</protein>
<dbReference type="PANTHER" id="PTHR43689">
    <property type="entry name" value="HYDROLASE"/>
    <property type="match status" value="1"/>
</dbReference>
<feature type="region of interest" description="Disordered" evidence="1">
    <location>
        <begin position="428"/>
        <end position="500"/>
    </location>
</feature>
<feature type="compositionally biased region" description="Basic residues" evidence="1">
    <location>
        <begin position="443"/>
        <end position="452"/>
    </location>
</feature>
<feature type="transmembrane region" description="Helical" evidence="2">
    <location>
        <begin position="49"/>
        <end position="72"/>
    </location>
</feature>
<dbReference type="Gene3D" id="3.40.50.1820">
    <property type="entry name" value="alpha/beta hydrolase"/>
    <property type="match status" value="1"/>
</dbReference>
<name>A0A835AJ48_9POAL</name>
<dbReference type="EMBL" id="JACEFO010002544">
    <property type="protein sequence ID" value="KAF8656608.1"/>
    <property type="molecule type" value="Genomic_DNA"/>
</dbReference>